<comment type="subunit">
    <text evidence="5">Binds ribosomal protein uS19.</text>
</comment>
<comment type="caution">
    <text evidence="8">The sequence shown here is derived from an EMBL/GenBank/DDBJ whole genome shotgun (WGS) entry which is preliminary data.</text>
</comment>
<evidence type="ECO:0000313" key="9">
    <source>
        <dbReference type="Proteomes" id="UP000605568"/>
    </source>
</evidence>
<evidence type="ECO:0000256" key="5">
    <source>
        <dbReference type="HAMAP-Rule" id="MF_00014"/>
    </source>
</evidence>
<sequence>MDVVVGRVAKAHGITGELAVDVRTDSPELRFVVGKTMQAKLRDGTSRSLTVSAARPHAGRLLVRFEEVLTRDVAESLRGTLLLGSTDDLPPTDDPDEFYDHELEGLAAELVDGTKIGTVKEILHGPGGELLVVLRDSGEALIPFVREIVPTVDVRGGRVVIDPPEGLLDAD</sequence>
<dbReference type="PANTHER" id="PTHR33692">
    <property type="entry name" value="RIBOSOME MATURATION FACTOR RIMM"/>
    <property type="match status" value="1"/>
</dbReference>
<gene>
    <name evidence="5 8" type="primary">rimM</name>
    <name evidence="8" type="ORF">GCM10017774_64060</name>
</gene>
<dbReference type="SUPFAM" id="SSF50346">
    <property type="entry name" value="PRC-barrel domain"/>
    <property type="match status" value="1"/>
</dbReference>
<comment type="subcellular location">
    <subcellularLocation>
        <location evidence="5">Cytoplasm</location>
    </subcellularLocation>
</comment>
<evidence type="ECO:0000256" key="2">
    <source>
        <dbReference type="ARBA" id="ARBA00022517"/>
    </source>
</evidence>
<name>A0ABQ3MNV7_9PSEU</name>
<keyword evidence="2 5" id="KW-0690">Ribosome biogenesis</keyword>
<reference evidence="9" key="1">
    <citation type="journal article" date="2019" name="Int. J. Syst. Evol. Microbiol.">
        <title>The Global Catalogue of Microorganisms (GCM) 10K type strain sequencing project: providing services to taxonomists for standard genome sequencing and annotation.</title>
        <authorList>
            <consortium name="The Broad Institute Genomics Platform"/>
            <consortium name="The Broad Institute Genome Sequencing Center for Infectious Disease"/>
            <person name="Wu L."/>
            <person name="Ma J."/>
        </authorList>
    </citation>
    <scope>NUCLEOTIDE SEQUENCE [LARGE SCALE GENOMIC DNA]</scope>
    <source>
        <strain evidence="9">CGMCC 4.7367</strain>
    </source>
</reference>
<dbReference type="Pfam" id="PF01782">
    <property type="entry name" value="RimM"/>
    <property type="match status" value="1"/>
</dbReference>
<dbReference type="InterPro" id="IPR002676">
    <property type="entry name" value="RimM_N"/>
</dbReference>
<proteinExistence type="inferred from homology"/>
<feature type="domain" description="RimM N-terminal" evidence="6">
    <location>
        <begin position="4"/>
        <end position="84"/>
    </location>
</feature>
<protein>
    <recommendedName>
        <fullName evidence="5">Ribosome maturation factor RimM</fullName>
    </recommendedName>
</protein>
<dbReference type="InterPro" id="IPR009000">
    <property type="entry name" value="Transl_B-barrel_sf"/>
</dbReference>
<comment type="domain">
    <text evidence="5">The PRC barrel domain binds ribosomal protein uS19.</text>
</comment>
<dbReference type="NCBIfam" id="TIGR02273">
    <property type="entry name" value="16S_RimM"/>
    <property type="match status" value="1"/>
</dbReference>
<keyword evidence="1 5" id="KW-0963">Cytoplasm</keyword>
<evidence type="ECO:0000313" key="8">
    <source>
        <dbReference type="EMBL" id="GHH52270.1"/>
    </source>
</evidence>
<dbReference type="EMBL" id="BNAR01000011">
    <property type="protein sequence ID" value="GHH52270.1"/>
    <property type="molecule type" value="Genomic_DNA"/>
</dbReference>
<keyword evidence="9" id="KW-1185">Reference proteome</keyword>
<evidence type="ECO:0000256" key="3">
    <source>
        <dbReference type="ARBA" id="ARBA00022552"/>
    </source>
</evidence>
<dbReference type="InterPro" id="IPR056792">
    <property type="entry name" value="PRC_RimM"/>
</dbReference>
<comment type="function">
    <text evidence="5">An accessory protein needed during the final step in the assembly of 30S ribosomal subunit, possibly for assembly of the head region. Essential for efficient processing of 16S rRNA. May be needed both before and after RbfA during the maturation of 16S rRNA. It has affinity for free ribosomal 30S subunits but not for 70S ribosomes.</text>
</comment>
<evidence type="ECO:0000256" key="1">
    <source>
        <dbReference type="ARBA" id="ARBA00022490"/>
    </source>
</evidence>
<dbReference type="InterPro" id="IPR011961">
    <property type="entry name" value="RimM"/>
</dbReference>
<dbReference type="Proteomes" id="UP000605568">
    <property type="component" value="Unassembled WGS sequence"/>
</dbReference>
<dbReference type="SUPFAM" id="SSF50447">
    <property type="entry name" value="Translation proteins"/>
    <property type="match status" value="1"/>
</dbReference>
<keyword evidence="3 5" id="KW-0698">rRNA processing</keyword>
<organism evidence="8 9">
    <name type="scientific">Lentzea cavernae</name>
    <dbReference type="NCBI Taxonomy" id="2020703"/>
    <lineage>
        <taxon>Bacteria</taxon>
        <taxon>Bacillati</taxon>
        <taxon>Actinomycetota</taxon>
        <taxon>Actinomycetes</taxon>
        <taxon>Pseudonocardiales</taxon>
        <taxon>Pseudonocardiaceae</taxon>
        <taxon>Lentzea</taxon>
    </lineage>
</organism>
<dbReference type="RefSeq" id="WP_191303054.1">
    <property type="nucleotide sequence ID" value="NZ_BNAR01000011.1"/>
</dbReference>
<dbReference type="Gene3D" id="2.40.30.60">
    <property type="entry name" value="RimM"/>
    <property type="match status" value="1"/>
</dbReference>
<keyword evidence="4 5" id="KW-0143">Chaperone</keyword>
<dbReference type="HAMAP" id="MF_00014">
    <property type="entry name" value="Ribosome_mat_RimM"/>
    <property type="match status" value="1"/>
</dbReference>
<evidence type="ECO:0000259" key="6">
    <source>
        <dbReference type="Pfam" id="PF01782"/>
    </source>
</evidence>
<evidence type="ECO:0000259" key="7">
    <source>
        <dbReference type="Pfam" id="PF24986"/>
    </source>
</evidence>
<accession>A0ABQ3MNV7</accession>
<evidence type="ECO:0000256" key="4">
    <source>
        <dbReference type="ARBA" id="ARBA00023186"/>
    </source>
</evidence>
<dbReference type="InterPro" id="IPR011033">
    <property type="entry name" value="PRC_barrel-like_sf"/>
</dbReference>
<dbReference type="Pfam" id="PF24986">
    <property type="entry name" value="PRC_RimM"/>
    <property type="match status" value="1"/>
</dbReference>
<feature type="domain" description="Ribosome maturation factor RimM PRC barrel" evidence="7">
    <location>
        <begin position="101"/>
        <end position="167"/>
    </location>
</feature>
<dbReference type="InterPro" id="IPR036976">
    <property type="entry name" value="RimM_N_sf"/>
</dbReference>
<comment type="similarity">
    <text evidence="5">Belongs to the RimM family.</text>
</comment>
<dbReference type="Gene3D" id="2.30.30.240">
    <property type="entry name" value="PRC-barrel domain"/>
    <property type="match status" value="1"/>
</dbReference>
<dbReference type="PANTHER" id="PTHR33692:SF1">
    <property type="entry name" value="RIBOSOME MATURATION FACTOR RIMM"/>
    <property type="match status" value="1"/>
</dbReference>